<protein>
    <submittedName>
        <fullName evidence="2">(diamondback moth) hypothetical protein</fullName>
    </submittedName>
</protein>
<feature type="compositionally biased region" description="Low complexity" evidence="1">
    <location>
        <begin position="1"/>
        <end position="31"/>
    </location>
</feature>
<reference evidence="2" key="1">
    <citation type="submission" date="2020-11" db="EMBL/GenBank/DDBJ databases">
        <authorList>
            <person name="Whiteford S."/>
        </authorList>
    </citation>
    <scope>NUCLEOTIDE SEQUENCE</scope>
</reference>
<sequence length="42" mass="3948">MRCTVQARAAPAAARPAGTATTVGTSAGTRTPHAVGAGNGAI</sequence>
<comment type="caution">
    <text evidence="2">The sequence shown here is derived from an EMBL/GenBank/DDBJ whole genome shotgun (WGS) entry which is preliminary data.</text>
</comment>
<proteinExistence type="predicted"/>
<dbReference type="Proteomes" id="UP000653454">
    <property type="component" value="Unassembled WGS sequence"/>
</dbReference>
<gene>
    <name evidence="2" type="ORF">PLXY2_LOCUS1137</name>
</gene>
<evidence type="ECO:0000256" key="1">
    <source>
        <dbReference type="SAM" id="MobiDB-lite"/>
    </source>
</evidence>
<name>A0A8S4DBD9_PLUXY</name>
<feature type="region of interest" description="Disordered" evidence="1">
    <location>
        <begin position="1"/>
        <end position="42"/>
    </location>
</feature>
<accession>A0A8S4DBD9</accession>
<dbReference type="EMBL" id="CAJHNJ030000003">
    <property type="protein sequence ID" value="CAG9092979.1"/>
    <property type="molecule type" value="Genomic_DNA"/>
</dbReference>
<organism evidence="2 3">
    <name type="scientific">Plutella xylostella</name>
    <name type="common">Diamondback moth</name>
    <name type="synonym">Plutella maculipennis</name>
    <dbReference type="NCBI Taxonomy" id="51655"/>
    <lineage>
        <taxon>Eukaryota</taxon>
        <taxon>Metazoa</taxon>
        <taxon>Ecdysozoa</taxon>
        <taxon>Arthropoda</taxon>
        <taxon>Hexapoda</taxon>
        <taxon>Insecta</taxon>
        <taxon>Pterygota</taxon>
        <taxon>Neoptera</taxon>
        <taxon>Endopterygota</taxon>
        <taxon>Lepidoptera</taxon>
        <taxon>Glossata</taxon>
        <taxon>Ditrysia</taxon>
        <taxon>Yponomeutoidea</taxon>
        <taxon>Plutellidae</taxon>
        <taxon>Plutella</taxon>
    </lineage>
</organism>
<keyword evidence="3" id="KW-1185">Reference proteome</keyword>
<evidence type="ECO:0000313" key="3">
    <source>
        <dbReference type="Proteomes" id="UP000653454"/>
    </source>
</evidence>
<evidence type="ECO:0000313" key="2">
    <source>
        <dbReference type="EMBL" id="CAG9092979.1"/>
    </source>
</evidence>
<dbReference type="AlphaFoldDB" id="A0A8S4DBD9"/>